<dbReference type="EMBL" id="JAKZEL010000003">
    <property type="protein sequence ID" value="KAI4544975.1"/>
    <property type="molecule type" value="Genomic_DNA"/>
</dbReference>
<comment type="caution">
    <text evidence="1">The sequence shown here is derived from an EMBL/GenBank/DDBJ whole genome shotgun (WGS) entry which is preliminary data.</text>
</comment>
<proteinExistence type="predicted"/>
<sequence>MKWSSWKMTLVTSDAYWFIGPLILVSNRRYLSRMVGHPTPWAVLCLSCGMSDLRSLMHAQEKPVLLDKTPVLRGLDQDEDDLFEAPEAEWVLVLKLLWHRDQLGNWQSEGSCAKVNGILPLNKIAPDFEYRFYLYLSLFLRYVRHVDKLINRYTVIRDNRPTGNKDK</sequence>
<gene>
    <name evidence="1" type="ORF">MG293_005241</name>
</gene>
<evidence type="ECO:0000313" key="2">
    <source>
        <dbReference type="Proteomes" id="UP001214576"/>
    </source>
</evidence>
<keyword evidence="2" id="KW-1185">Reference proteome</keyword>
<dbReference type="Proteomes" id="UP001214576">
    <property type="component" value="Unassembled WGS sequence"/>
</dbReference>
<dbReference type="AlphaFoldDB" id="A0AAD4YBI8"/>
<protein>
    <submittedName>
        <fullName evidence="1">Uncharacterized protein</fullName>
    </submittedName>
</protein>
<reference evidence="1" key="1">
    <citation type="submission" date="2022-03" db="EMBL/GenBank/DDBJ databases">
        <title>Genomic analyses of argali, domestic sheep and their hybrids provide insights into chromosomal evolution, heterosis and genetic basis of agronomic traits.</title>
        <authorList>
            <person name="Li M."/>
        </authorList>
    </citation>
    <scope>NUCLEOTIDE SEQUENCE</scope>
    <source>
        <strain evidence="1">CAU-MHL-2022a</strain>
        <tissue evidence="1">Skin</tissue>
    </source>
</reference>
<accession>A0AAD4YBI8</accession>
<name>A0AAD4YBI8_OVIAM</name>
<organism evidence="1 2">
    <name type="scientific">Ovis ammon polii</name>
    <dbReference type="NCBI Taxonomy" id="230172"/>
    <lineage>
        <taxon>Eukaryota</taxon>
        <taxon>Metazoa</taxon>
        <taxon>Chordata</taxon>
        <taxon>Craniata</taxon>
        <taxon>Vertebrata</taxon>
        <taxon>Euteleostomi</taxon>
        <taxon>Mammalia</taxon>
        <taxon>Eutheria</taxon>
        <taxon>Laurasiatheria</taxon>
        <taxon>Artiodactyla</taxon>
        <taxon>Ruminantia</taxon>
        <taxon>Pecora</taxon>
        <taxon>Bovidae</taxon>
        <taxon>Caprinae</taxon>
        <taxon>Ovis</taxon>
    </lineage>
</organism>
<evidence type="ECO:0000313" key="1">
    <source>
        <dbReference type="EMBL" id="KAI4544975.1"/>
    </source>
</evidence>